<sequence>MLLFDQGGFLYLTICIGWISGPDFGVLGMCSLHWKVVKGVMQPRTWEKGPFGGPISEWYFWAWKYDMLAEMQCLCSGGKNKVFMRGHEPWFIPYGYRMDDWVVFWCTMLVLEPKEKLVIHLIIQSCLVFQ</sequence>
<dbReference type="Proteomes" id="UP000095751">
    <property type="component" value="Unassembled WGS sequence"/>
</dbReference>
<evidence type="ECO:0000313" key="2">
    <source>
        <dbReference type="Proteomes" id="UP000095751"/>
    </source>
</evidence>
<gene>
    <name evidence="1" type="ORF">FRACYDRAFT_256743</name>
</gene>
<name>A0A1E7EJF5_9STRA</name>
<keyword evidence="2" id="KW-1185">Reference proteome</keyword>
<organism evidence="1 2">
    <name type="scientific">Fragilariopsis cylindrus CCMP1102</name>
    <dbReference type="NCBI Taxonomy" id="635003"/>
    <lineage>
        <taxon>Eukaryota</taxon>
        <taxon>Sar</taxon>
        <taxon>Stramenopiles</taxon>
        <taxon>Ochrophyta</taxon>
        <taxon>Bacillariophyta</taxon>
        <taxon>Bacillariophyceae</taxon>
        <taxon>Bacillariophycidae</taxon>
        <taxon>Bacillariales</taxon>
        <taxon>Bacillariaceae</taxon>
        <taxon>Fragilariopsis</taxon>
    </lineage>
</organism>
<dbReference type="InParanoid" id="A0A1E7EJF5"/>
<accession>A0A1E7EJF5</accession>
<dbReference type="EMBL" id="KV784432">
    <property type="protein sequence ID" value="OEU06038.1"/>
    <property type="molecule type" value="Genomic_DNA"/>
</dbReference>
<reference evidence="1 2" key="1">
    <citation type="submission" date="2016-09" db="EMBL/GenBank/DDBJ databases">
        <title>Extensive genetic diversity and differential bi-allelic expression allows diatom success in the polar Southern Ocean.</title>
        <authorList>
            <consortium name="DOE Joint Genome Institute"/>
            <person name="Mock T."/>
            <person name="Otillar R.P."/>
            <person name="Strauss J."/>
            <person name="Dupont C."/>
            <person name="Frickenhaus S."/>
            <person name="Maumus F."/>
            <person name="Mcmullan M."/>
            <person name="Sanges R."/>
            <person name="Schmutz J."/>
            <person name="Toseland A."/>
            <person name="Valas R."/>
            <person name="Veluchamy A."/>
            <person name="Ward B.J."/>
            <person name="Allen A."/>
            <person name="Barry K."/>
            <person name="Falciatore A."/>
            <person name="Ferrante M."/>
            <person name="Fortunato A.E."/>
            <person name="Gloeckner G."/>
            <person name="Gruber A."/>
            <person name="Hipkin R."/>
            <person name="Janech M."/>
            <person name="Kroth P."/>
            <person name="Leese F."/>
            <person name="Lindquist E."/>
            <person name="Lyon B.R."/>
            <person name="Martin J."/>
            <person name="Mayer C."/>
            <person name="Parker M."/>
            <person name="Quesneville H."/>
            <person name="Raymond J."/>
            <person name="Uhlig C."/>
            <person name="Valentin K.U."/>
            <person name="Worden A.Z."/>
            <person name="Armbrust E.V."/>
            <person name="Bowler C."/>
            <person name="Green B."/>
            <person name="Moulton V."/>
            <person name="Van Oosterhout C."/>
            <person name="Grigoriev I."/>
        </authorList>
    </citation>
    <scope>NUCLEOTIDE SEQUENCE [LARGE SCALE GENOMIC DNA]</scope>
    <source>
        <strain evidence="1 2">CCMP1102</strain>
    </source>
</reference>
<dbReference type="KEGG" id="fcy:FRACYDRAFT_256743"/>
<proteinExistence type="predicted"/>
<dbReference type="AlphaFoldDB" id="A0A1E7EJF5"/>
<protein>
    <submittedName>
        <fullName evidence="1">Uncharacterized protein</fullName>
    </submittedName>
</protein>
<evidence type="ECO:0000313" key="1">
    <source>
        <dbReference type="EMBL" id="OEU06038.1"/>
    </source>
</evidence>